<keyword evidence="1" id="KW-0614">Plasmid</keyword>
<evidence type="ECO:0000313" key="2">
    <source>
        <dbReference type="Proteomes" id="UP000007437"/>
    </source>
</evidence>
<dbReference type="KEGG" id="brh:RBRH_00612"/>
<dbReference type="Proteomes" id="UP000007437">
    <property type="component" value="Plasmid pBRH01"/>
</dbReference>
<sequence length="56" mass="6409">MLDELNQSLKSPAIVSKQGGITGWRLHTHGGQRADLTVVGEQIVWFYRDLQLFRKN</sequence>
<protein>
    <submittedName>
        <fullName evidence="1">Uncharacterized protein</fullName>
    </submittedName>
</protein>
<organism evidence="1 2">
    <name type="scientific">Mycetohabitans rhizoxinica (strain DSM 19002 / CIP 109453 / HKI 454)</name>
    <name type="common">Paraburkholderia rhizoxinica</name>
    <dbReference type="NCBI Taxonomy" id="882378"/>
    <lineage>
        <taxon>Bacteria</taxon>
        <taxon>Pseudomonadati</taxon>
        <taxon>Pseudomonadota</taxon>
        <taxon>Betaproteobacteria</taxon>
        <taxon>Burkholderiales</taxon>
        <taxon>Burkholderiaceae</taxon>
        <taxon>Mycetohabitans</taxon>
    </lineage>
</organism>
<dbReference type="HOGENOM" id="CLU_3005409_0_0_4"/>
<evidence type="ECO:0000313" key="1">
    <source>
        <dbReference type="EMBL" id="CBW76693.1"/>
    </source>
</evidence>
<dbReference type="AlphaFoldDB" id="E5AUB9"/>
<name>E5AUB9_MYCRK</name>
<geneLocation type="plasmid" evidence="1 2">
    <name>pBRH01</name>
</geneLocation>
<gene>
    <name evidence="1" type="ordered locus">RBRH_00612</name>
</gene>
<dbReference type="EMBL" id="FR687360">
    <property type="protein sequence ID" value="CBW76693.1"/>
    <property type="molecule type" value="Genomic_DNA"/>
</dbReference>
<accession>E5AUB9</accession>
<reference evidence="1 2" key="1">
    <citation type="journal article" date="2011" name="J. Bacteriol.">
        <title>Complete genome sequence of Burkholderia rhizoxinica, an endosymbiont of Rhizopus microsporus.</title>
        <authorList>
            <person name="Lackner G."/>
            <person name="Moebius N."/>
            <person name="Partida-Martinez L."/>
            <person name="Hertweck C."/>
        </authorList>
    </citation>
    <scope>NUCLEOTIDE SEQUENCE [LARGE SCALE GENOMIC DNA]</scope>
    <source>
        <strain evidence="2">DSM 19002 / CIP 109453 / HKI 454</strain>
        <plasmid evidence="1 2">pBRH01</plasmid>
    </source>
</reference>
<proteinExistence type="predicted"/>